<feature type="region of interest" description="Disordered" evidence="5">
    <location>
        <begin position="1639"/>
        <end position="2024"/>
    </location>
</feature>
<feature type="compositionally biased region" description="Basic and acidic residues" evidence="5">
    <location>
        <begin position="1752"/>
        <end position="1763"/>
    </location>
</feature>
<dbReference type="Proteomes" id="UP000327013">
    <property type="component" value="Chromosome 7"/>
</dbReference>
<feature type="compositionally biased region" description="Polar residues" evidence="5">
    <location>
        <begin position="1963"/>
        <end position="1973"/>
    </location>
</feature>
<evidence type="ECO:0000256" key="1">
    <source>
        <dbReference type="ARBA" id="ARBA00004123"/>
    </source>
</evidence>
<keyword evidence="3" id="KW-0539">Nucleus</keyword>
<feature type="compositionally biased region" description="Basic residues" evidence="5">
    <location>
        <begin position="1995"/>
        <end position="2007"/>
    </location>
</feature>
<dbReference type="OrthoDB" id="343070at2759"/>
<dbReference type="GO" id="GO:0006606">
    <property type="term" value="P:protein import into nucleus"/>
    <property type="evidence" value="ECO:0007669"/>
    <property type="project" value="InterPro"/>
</dbReference>
<name>A0A5N6RKF4_9ROSI</name>
<accession>A0A5N6RKF4</accession>
<evidence type="ECO:0000259" key="6">
    <source>
        <dbReference type="Pfam" id="PF07926"/>
    </source>
</evidence>
<feature type="coiled-coil region" evidence="4">
    <location>
        <begin position="1237"/>
        <end position="1356"/>
    </location>
</feature>
<dbReference type="EMBL" id="CM017327">
    <property type="protein sequence ID" value="KAE8099818.1"/>
    <property type="molecule type" value="Genomic_DNA"/>
</dbReference>
<evidence type="ECO:0000256" key="5">
    <source>
        <dbReference type="SAM" id="MobiDB-lite"/>
    </source>
</evidence>
<dbReference type="Pfam" id="PF07926">
    <property type="entry name" value="TPR_MLP1_2"/>
    <property type="match status" value="1"/>
</dbReference>
<evidence type="ECO:0000313" key="9">
    <source>
        <dbReference type="Proteomes" id="UP000327013"/>
    </source>
</evidence>
<reference evidence="8 9" key="1">
    <citation type="submission" date="2019-06" db="EMBL/GenBank/DDBJ databases">
        <title>A chromosomal-level reference genome of Carpinus fangiana (Coryloideae, Betulaceae).</title>
        <authorList>
            <person name="Yang X."/>
            <person name="Wang Z."/>
            <person name="Zhang L."/>
            <person name="Hao G."/>
            <person name="Liu J."/>
            <person name="Yang Y."/>
        </authorList>
    </citation>
    <scope>NUCLEOTIDE SEQUENCE [LARGE SCALE GENOMIC DNA]</scope>
    <source>
        <strain evidence="8">Cfa_2016G</strain>
        <tissue evidence="8">Leaf</tissue>
    </source>
</reference>
<sequence length="2024" mass="227210">MPLFLTEEELSRYANDAVAVAEKADAFICELYKEVDTVRAEADAASITAEQTCSLLEQKYLSLSAEFSKLESQNTQLQSSLDHRLSDLAQIGKDGEIERFTMEVSELHKSKRQLIELVEQKDLEISEKNATIKSYLDKIVNLSDNAAQREARVSEIEAELARTQASSYRFAQEVWNVLFGLLSYSECHSSCTSCLIDISLALVQELCSSKDAAATNEERLSAELATVNKLLELHKESCEEWSRKAGELEGVIKALETHLSQVESDYKERLEKEVSARNQFEKEAKDLKAQLEKCEADIENSRKSNELNLLPLSNFSTELWNNSFEENDMVEDNRMIVPKIPAGVSGTALAASLLRDGWSLAKMYAKYQEAVDALRHEQLGRKQSEAILQRVLYELEEKAEAILDERAEHERMAEAYSMINQKMQNSLSEQANLEKTIQELKADLRRHERDYSFAQKEIVDLQKQVTVLLKECRDIQLRCGSTGLDSINDGTTVVGTNAESTEKVISERLLTFKDINGLVEQNVQLRSLVRNLSDQVESREMEFKEKFEIELKNHTEEAASKVAAVLQRAEEQGRMIESLHSSVAMYKRLYEEEHKLQSSLPYSAEAAPDDRRTDLKLLERSQEATKKAHEQAMERVRCLEEELAKSRSEIISLRSERDKLDLEANFAKERLDRFMKEFENQRREANGILARNVEFSQLVVDYQRKLRESSESLHSAEELSRKLTMEVSILKREKEMLLNAEERACNEVRSLSERVYRVQASLDTVQSAEAVREEARVAGRRKQEEYIKQVEREWAEAKKELQEERDNVRTLTLDREQTIKNAMRQVEEMGKELAKALHAVAAAESRAAVAEVKLSDVERKIRSSGAKDVEMDGGSEPLSFARDEVIVELRVAKEEIEKLKVEAQANKDHMQQYKSIAEVNEDALKQMECAHETFKIEADKLKKSLEVELLSLRERVSELEHESSFKSEEVASATAGKEEALASALAEITNLKEETLVKTSQIVQMEIQISALKEDLEKEHQRWHAAQANYERQVVLQSETIQELTKTSKTLAALQEEASELRKVADAHKSVNDDLKAKWEVGKAVLEEAKNEAERKYKEINEQNKILHDRLEALHIQLAEKDRNSVGISSGNTSADKFPDVGLQNVLNYLRRSKEIAETEISLLKQEKMRLQSQLESSLKAAETAQASLQAERANSRTLIFSEEEIKSLQLQVREMNLLRESNIQLREENKHNFEECQKLREVTQKARVEAEKLESLLRERQIEVEACKKEIEMQKIEKDHLEKRVCELLERCKNIDVEDYNRMKDDVQQMQEKLKEKDAQIDELRKLLSERQDTVSKLEKDLSKCKLELNEREKRINDILQVEASSKLDIEKQRKGTFQLKRRVETLVKDKEELSKENQALSKQLEEVKQVKRSIGDTNGEQAMKEEKDTKIQTLEKHLERQREELRKEKERRLKIEKAIRDSYNNVEQDKTKFINELEKHKQEMKRLSDELQKVKHAKDNLPEDTSAVQLLSGTALDDSAGAYGSAVENFERAARSVFSELGARGGPLDTTLIADTPSAAAAGPIVSIQASSFVPSMGPATSGLPAKVTEESDKRFTFTKTTAETRKISRKLVRPRLVKSEEPQGDIEMSEVEASNIVGKPAPPSDTENQGHLSLQTQPLVRKRIASSSTSELHEESVIQGETSSDVTPPVLKKSKGSEPHQEIAGGQFSAPVEDLGTLPGTEESFGGGELPQGSNEEAMDAEKEEVDTTGDKAEAAKEQLDGMSQDELQSEKNNVLEENLDRPGGSEMVSDDGPKDQADQENQQSIMESESDREEGELVPDVADPEGGGDISNTMGSPEIVEGQAEPVATPAASPARADDEALVGAAVELGEINSLEGVNDEKNDATEETAEGSDKSNDGNDQVAVEADQVTEALPVPVESTSASATAEVDVPEQASPVSKQASSTVNAEGGEVVRQVSPAGSTSTTINLSERARQNAAKRLGVVSSPVVRGRGRAVPRGRAGRGTRGGRMGRGQSPSEQG</sequence>
<dbReference type="GO" id="GO:0005643">
    <property type="term" value="C:nuclear pore"/>
    <property type="evidence" value="ECO:0007669"/>
    <property type="project" value="TreeGrafter"/>
</dbReference>
<dbReference type="PANTHER" id="PTHR18898">
    <property type="entry name" value="NUCLEOPROTEIN TPR-RELATED"/>
    <property type="match status" value="1"/>
</dbReference>
<feature type="domain" description="NUA/TPR/MLP1-2-like" evidence="7">
    <location>
        <begin position="437"/>
        <end position="541"/>
    </location>
</feature>
<feature type="coiled-coil region" evidence="4">
    <location>
        <begin position="515"/>
        <end position="572"/>
    </location>
</feature>
<protein>
    <submittedName>
        <fullName evidence="8">Uncharacterized protein</fullName>
    </submittedName>
</protein>
<feature type="compositionally biased region" description="Polar residues" evidence="5">
    <location>
        <begin position="1940"/>
        <end position="1951"/>
    </location>
</feature>
<feature type="coiled-coil region" evidence="4">
    <location>
        <begin position="615"/>
        <end position="733"/>
    </location>
</feature>
<dbReference type="GO" id="GO:0017056">
    <property type="term" value="F:structural constituent of nuclear pore"/>
    <property type="evidence" value="ECO:0007669"/>
    <property type="project" value="TreeGrafter"/>
</dbReference>
<feature type="compositionally biased region" description="Acidic residues" evidence="5">
    <location>
        <begin position="1812"/>
        <end position="1821"/>
    </location>
</feature>
<keyword evidence="2 4" id="KW-0175">Coiled coil</keyword>
<dbReference type="GO" id="GO:0006406">
    <property type="term" value="P:mRNA export from nucleus"/>
    <property type="evidence" value="ECO:0007669"/>
    <property type="project" value="TreeGrafter"/>
</dbReference>
<feature type="domain" description="Nucleoprotein TPR/MLP1-2" evidence="6">
    <location>
        <begin position="987"/>
        <end position="1114"/>
    </location>
</feature>
<gene>
    <name evidence="8" type="ORF">FH972_017771</name>
</gene>
<evidence type="ECO:0000256" key="2">
    <source>
        <dbReference type="ARBA" id="ARBA00023054"/>
    </source>
</evidence>
<feature type="coiled-coil region" evidence="4">
    <location>
        <begin position="270"/>
        <end position="304"/>
    </location>
</feature>
<feature type="coiled-coil region" evidence="4">
    <location>
        <begin position="780"/>
        <end position="1117"/>
    </location>
</feature>
<evidence type="ECO:0000313" key="8">
    <source>
        <dbReference type="EMBL" id="KAE8099818.1"/>
    </source>
</evidence>
<feature type="coiled-coil region" evidence="4">
    <location>
        <begin position="1385"/>
        <end position="1499"/>
    </location>
</feature>
<evidence type="ECO:0000259" key="7">
    <source>
        <dbReference type="Pfam" id="PF25785"/>
    </source>
</evidence>
<keyword evidence="9" id="KW-1185">Reference proteome</keyword>
<comment type="subcellular location">
    <subcellularLocation>
        <location evidence="1">Nucleus</location>
    </subcellularLocation>
</comment>
<dbReference type="Pfam" id="PF25785">
    <property type="entry name" value="TPR"/>
    <property type="match status" value="1"/>
</dbReference>
<feature type="compositionally biased region" description="Acidic residues" evidence="5">
    <location>
        <begin position="1740"/>
        <end position="1751"/>
    </location>
</feature>
<dbReference type="InterPro" id="IPR012929">
    <property type="entry name" value="Nucleoprot-TPR/MLP1-2_dom"/>
</dbReference>
<feature type="coiled-coil region" evidence="4">
    <location>
        <begin position="1147"/>
        <end position="1192"/>
    </location>
</feature>
<feature type="coiled-coil region" evidence="4">
    <location>
        <begin position="139"/>
        <end position="166"/>
    </location>
</feature>
<organism evidence="8 9">
    <name type="scientific">Carpinus fangiana</name>
    <dbReference type="NCBI Taxonomy" id="176857"/>
    <lineage>
        <taxon>Eukaryota</taxon>
        <taxon>Viridiplantae</taxon>
        <taxon>Streptophyta</taxon>
        <taxon>Embryophyta</taxon>
        <taxon>Tracheophyta</taxon>
        <taxon>Spermatophyta</taxon>
        <taxon>Magnoliopsida</taxon>
        <taxon>eudicotyledons</taxon>
        <taxon>Gunneridae</taxon>
        <taxon>Pentapetalae</taxon>
        <taxon>rosids</taxon>
        <taxon>fabids</taxon>
        <taxon>Fagales</taxon>
        <taxon>Betulaceae</taxon>
        <taxon>Carpinus</taxon>
    </lineage>
</organism>
<feature type="coiled-coil region" evidence="4">
    <location>
        <begin position="392"/>
        <end position="471"/>
    </location>
</feature>
<feature type="compositionally biased region" description="Polar residues" evidence="5">
    <location>
        <begin position="1648"/>
        <end position="1661"/>
    </location>
</feature>
<dbReference type="PANTHER" id="PTHR18898:SF2">
    <property type="entry name" value="NUCLEOPROTEIN TPR"/>
    <property type="match status" value="1"/>
</dbReference>
<feature type="compositionally biased region" description="Low complexity" evidence="5">
    <location>
        <begin position="1984"/>
        <end position="1994"/>
    </location>
</feature>
<proteinExistence type="predicted"/>
<evidence type="ECO:0000256" key="3">
    <source>
        <dbReference type="ARBA" id="ARBA00023242"/>
    </source>
</evidence>
<dbReference type="InterPro" id="IPR057974">
    <property type="entry name" value="NUA/TPR/MLP1-2-like_dom"/>
</dbReference>
<evidence type="ECO:0000256" key="4">
    <source>
        <dbReference type="SAM" id="Coils"/>
    </source>
</evidence>